<sequence length="89" mass="10371">MSKMFGGCGSYFELNKTYLVYGYKSEIGTITNFCTRTSELNEVDIINNEFNNYKNKAEQSQKYYIVTMIILGSLLLISLIFNFIRRKKP</sequence>
<name>A0A1I4T3R5_9FLAO</name>
<dbReference type="EMBL" id="FOUZ01000002">
    <property type="protein sequence ID" value="SFM71398.1"/>
    <property type="molecule type" value="Genomic_DNA"/>
</dbReference>
<keyword evidence="1" id="KW-1133">Transmembrane helix</keyword>
<dbReference type="STRING" id="684065.SAMN05421738_10236"/>
<organism evidence="2 3">
    <name type="scientific">Algoriella xinjiangensis</name>
    <dbReference type="NCBI Taxonomy" id="684065"/>
    <lineage>
        <taxon>Bacteria</taxon>
        <taxon>Pseudomonadati</taxon>
        <taxon>Bacteroidota</taxon>
        <taxon>Flavobacteriia</taxon>
        <taxon>Flavobacteriales</taxon>
        <taxon>Weeksellaceae</taxon>
        <taxon>Algoriella</taxon>
    </lineage>
</organism>
<dbReference type="Proteomes" id="UP000199149">
    <property type="component" value="Unassembled WGS sequence"/>
</dbReference>
<accession>A0A1I4T3R5</accession>
<keyword evidence="1" id="KW-0812">Transmembrane</keyword>
<dbReference type="AlphaFoldDB" id="A0A1I4T3R5"/>
<evidence type="ECO:0000313" key="2">
    <source>
        <dbReference type="EMBL" id="SFM71398.1"/>
    </source>
</evidence>
<feature type="transmembrane region" description="Helical" evidence="1">
    <location>
        <begin position="63"/>
        <end position="84"/>
    </location>
</feature>
<reference evidence="3" key="1">
    <citation type="submission" date="2016-10" db="EMBL/GenBank/DDBJ databases">
        <authorList>
            <person name="Varghese N."/>
            <person name="Submissions S."/>
        </authorList>
    </citation>
    <scope>NUCLEOTIDE SEQUENCE [LARGE SCALE GENOMIC DNA]</scope>
    <source>
        <strain evidence="3">XJ109</strain>
    </source>
</reference>
<gene>
    <name evidence="2" type="ORF">SAMN05421738_10236</name>
</gene>
<keyword evidence="1" id="KW-0472">Membrane</keyword>
<proteinExistence type="predicted"/>
<evidence type="ECO:0000313" key="3">
    <source>
        <dbReference type="Proteomes" id="UP000199149"/>
    </source>
</evidence>
<dbReference type="OrthoDB" id="1354811at2"/>
<protein>
    <submittedName>
        <fullName evidence="2">Uncharacterized protein</fullName>
    </submittedName>
</protein>
<evidence type="ECO:0000256" key="1">
    <source>
        <dbReference type="SAM" id="Phobius"/>
    </source>
</evidence>
<keyword evidence="3" id="KW-1185">Reference proteome</keyword>
<dbReference type="RefSeq" id="WP_092905956.1">
    <property type="nucleotide sequence ID" value="NZ_FOUZ01000002.1"/>
</dbReference>